<reference evidence="1 2" key="1">
    <citation type="submission" date="2019-04" db="EMBL/GenBank/DDBJ databases">
        <title>Genome sequence of Pelagicola litoralis CL-ES2.</title>
        <authorList>
            <person name="Cao J."/>
        </authorList>
    </citation>
    <scope>NUCLEOTIDE SEQUENCE [LARGE SCALE GENOMIC DNA]</scope>
    <source>
        <strain evidence="1 2">CL-ES2</strain>
    </source>
</reference>
<keyword evidence="2" id="KW-1185">Reference proteome</keyword>
<dbReference type="Gene3D" id="1.20.120.450">
    <property type="entry name" value="dinb family like domain"/>
    <property type="match status" value="1"/>
</dbReference>
<dbReference type="PANTHER" id="PTHR40658">
    <property type="match status" value="1"/>
</dbReference>
<dbReference type="RefSeq" id="WP_138014803.1">
    <property type="nucleotide sequence ID" value="NZ_SULI01000002.1"/>
</dbReference>
<evidence type="ECO:0000313" key="1">
    <source>
        <dbReference type="EMBL" id="TKZ22091.1"/>
    </source>
</evidence>
<dbReference type="InterPro" id="IPR012550">
    <property type="entry name" value="DUF1706"/>
</dbReference>
<protein>
    <submittedName>
        <fullName evidence="1">ClbS/DfsB family four-helix bundle protein</fullName>
    </submittedName>
</protein>
<organism evidence="1 2">
    <name type="scientific">Shimia litoralis</name>
    <dbReference type="NCBI Taxonomy" id="420403"/>
    <lineage>
        <taxon>Bacteria</taxon>
        <taxon>Pseudomonadati</taxon>
        <taxon>Pseudomonadota</taxon>
        <taxon>Alphaproteobacteria</taxon>
        <taxon>Rhodobacterales</taxon>
        <taxon>Roseobacteraceae</taxon>
    </lineage>
</organism>
<proteinExistence type="predicted"/>
<dbReference type="InterPro" id="IPR034660">
    <property type="entry name" value="DinB/YfiT-like"/>
</dbReference>
<accession>A0A4V6F3C5</accession>
<gene>
    <name evidence="1" type="ORF">FAP39_02505</name>
</gene>
<comment type="caution">
    <text evidence="1">The sequence shown here is derived from an EMBL/GenBank/DDBJ whole genome shotgun (WGS) entry which is preliminary data.</text>
</comment>
<dbReference type="PANTHER" id="PTHR40658:SF4">
    <property type="entry name" value="HYPOTHETICAL CYTOSOLIC PROTEIN"/>
    <property type="match status" value="1"/>
</dbReference>
<dbReference type="AlphaFoldDB" id="A0A4V6F3C5"/>
<evidence type="ECO:0000313" key="2">
    <source>
        <dbReference type="Proteomes" id="UP000306575"/>
    </source>
</evidence>
<dbReference type="SUPFAM" id="SSF109854">
    <property type="entry name" value="DinB/YfiT-like putative metalloenzymes"/>
    <property type="match status" value="1"/>
</dbReference>
<dbReference type="EMBL" id="SULI01000002">
    <property type="protein sequence ID" value="TKZ22091.1"/>
    <property type="molecule type" value="Genomic_DNA"/>
</dbReference>
<name>A0A4V6F3C5_9RHOB</name>
<sequence length="165" mass="17883">MPAATTKAGLLAVSEKEFAKLQKVLAGVGSDLADVPFDDGWSIKDVVVHRAHWIALFLGWYADGQAGKDVAFPAPGYKWNQLKSYNAELRVRHATLGWNDACAQLEQAHAQWSNLVSSLDEGALYGGPMQGANNAWTTGRWAEAAGPSHYRSAAKFVRACLRANL</sequence>
<dbReference type="Proteomes" id="UP000306575">
    <property type="component" value="Unassembled WGS sequence"/>
</dbReference>
<dbReference type="OrthoDB" id="5347938at2"/>
<dbReference type="Pfam" id="PF08020">
    <property type="entry name" value="DUF1706"/>
    <property type="match status" value="1"/>
</dbReference>